<evidence type="ECO:0000256" key="1">
    <source>
        <dbReference type="SAM" id="MobiDB-lite"/>
    </source>
</evidence>
<dbReference type="InterPro" id="IPR003598">
    <property type="entry name" value="Ig_sub2"/>
</dbReference>
<evidence type="ECO:0000259" key="2">
    <source>
        <dbReference type="PROSITE" id="PS50835"/>
    </source>
</evidence>
<protein>
    <submittedName>
        <fullName evidence="3">Sialic acid binding Ig like lectin 1</fullName>
    </submittedName>
</protein>
<proteinExistence type="predicted"/>
<feature type="region of interest" description="Disordered" evidence="1">
    <location>
        <begin position="669"/>
        <end position="696"/>
    </location>
</feature>
<dbReference type="GO" id="GO:0005886">
    <property type="term" value="C:plasma membrane"/>
    <property type="evidence" value="ECO:0007669"/>
    <property type="project" value="TreeGrafter"/>
</dbReference>
<dbReference type="Pfam" id="PF07686">
    <property type="entry name" value="V-set"/>
    <property type="match status" value="1"/>
</dbReference>
<dbReference type="InterPro" id="IPR013783">
    <property type="entry name" value="Ig-like_fold"/>
</dbReference>
<dbReference type="InterPro" id="IPR036179">
    <property type="entry name" value="Ig-like_dom_sf"/>
</dbReference>
<dbReference type="SMART" id="SM00408">
    <property type="entry name" value="IGc2"/>
    <property type="match status" value="2"/>
</dbReference>
<reference evidence="3" key="3">
    <citation type="submission" date="2025-09" db="UniProtKB">
        <authorList>
            <consortium name="Ensembl"/>
        </authorList>
    </citation>
    <scope>IDENTIFICATION</scope>
</reference>
<dbReference type="PROSITE" id="PS50835">
    <property type="entry name" value="IG_LIKE"/>
    <property type="match status" value="1"/>
</dbReference>
<feature type="domain" description="Ig-like" evidence="2">
    <location>
        <begin position="158"/>
        <end position="317"/>
    </location>
</feature>
<dbReference type="Ensembl" id="ENSACCT00020000017.1">
    <property type="protein sequence ID" value="ENSACCP00020000017.1"/>
    <property type="gene ID" value="ENSACCG00020000013.1"/>
</dbReference>
<dbReference type="Pfam" id="PF13927">
    <property type="entry name" value="Ig_3"/>
    <property type="match status" value="1"/>
</dbReference>
<dbReference type="Gene3D" id="2.60.40.10">
    <property type="entry name" value="Immunoglobulins"/>
    <property type="match status" value="4"/>
</dbReference>
<evidence type="ECO:0000313" key="4">
    <source>
        <dbReference type="Proteomes" id="UP000472275"/>
    </source>
</evidence>
<dbReference type="GeneTree" id="ENSGT01150000286907"/>
<sequence length="696" mass="73324">MLPSLGSWGVTYPESLRGVRGSCVVVPCTLSYPTDVTASDGIVAIWYKDYDNQKTVVYHSAAQEVDARFKGRAQLLGDPAARNCTLLLQGVTPEDGGPYRFRFEIINGDRWSAARDLPFSPYQTLTYKQQDGLRQHPAGPAQPHRCLPCLSVLPADAPKDTHVSVSPSTQNIRVGDTVSLTCELSSSYPPISAYRWYKDGVARPHCGDLPSCSILSPPADPPRTPTITLFQETQGGRLAIVRCAVDSHPPAAVALYRDGTLLAASGSQAAPRQRFGVTASRNALRLEIRGVGPQDSGEYRCTASNAYGNASTAKLFDARGESPPDRESSRPLLSSAGWGCSDLLRLILLCAVESNPLSEITLLKGGGHISPAPNALRLELPEASEEDEGEYECRARSPLGSACASLPLRVQGESGFAGTQGSPAGMSLSPRRRWEDGLCRHLVTSRDRPATVRGPLDRGGGGGGVSQTLPGLASRPFSPPPPSASSKPVTPQNPTGGWSPATRAGGGGLGHTPHCPRPCRCTPGAILHLLGGAPGGGGRPSCSAPSTASHPPASPCAGVPASHPWSPRGARPSHASLSRWPPTPCGWRWGGWSCGTRGSTSARPTTATAPRPRPCTWTWEVRGGPEPWRAPYRRPGGSSCGTVALRSLSGGGLGWCCPVNTQVLGCPRLPSLPPLPQASQSRLSPRQKSPKAPQPP</sequence>
<keyword evidence="4" id="KW-1185">Reference proteome</keyword>
<feature type="compositionally biased region" description="Low complexity" evidence="1">
    <location>
        <begin position="540"/>
        <end position="557"/>
    </location>
</feature>
<reference evidence="3" key="1">
    <citation type="submission" date="2021-03" db="EMBL/GenBank/DDBJ databases">
        <authorList>
            <consortium name="Wellcome Sanger Institute Data Sharing"/>
        </authorList>
    </citation>
    <scope>NUCLEOTIDE SEQUENCE [LARGE SCALE GENOMIC DNA]</scope>
</reference>
<reference evidence="3" key="2">
    <citation type="submission" date="2025-08" db="UniProtKB">
        <authorList>
            <consortium name="Ensembl"/>
        </authorList>
    </citation>
    <scope>IDENTIFICATION</scope>
</reference>
<dbReference type="InterPro" id="IPR007110">
    <property type="entry name" value="Ig-like_dom"/>
</dbReference>
<evidence type="ECO:0000313" key="3">
    <source>
        <dbReference type="Ensembl" id="ENSACCP00020000017.1"/>
    </source>
</evidence>
<dbReference type="GO" id="GO:0075512">
    <property type="term" value="P:clathrin-dependent endocytosis of virus by host cell"/>
    <property type="evidence" value="ECO:0007669"/>
    <property type="project" value="TreeGrafter"/>
</dbReference>
<feature type="region of interest" description="Disordered" evidence="1">
    <location>
        <begin position="445"/>
        <end position="510"/>
    </location>
</feature>
<organism evidence="3 4">
    <name type="scientific">Aquila chrysaetos chrysaetos</name>
    <dbReference type="NCBI Taxonomy" id="223781"/>
    <lineage>
        <taxon>Eukaryota</taxon>
        <taxon>Metazoa</taxon>
        <taxon>Chordata</taxon>
        <taxon>Craniata</taxon>
        <taxon>Vertebrata</taxon>
        <taxon>Euteleostomi</taxon>
        <taxon>Archelosauria</taxon>
        <taxon>Archosauria</taxon>
        <taxon>Dinosauria</taxon>
        <taxon>Saurischia</taxon>
        <taxon>Theropoda</taxon>
        <taxon>Coelurosauria</taxon>
        <taxon>Aves</taxon>
        <taxon>Neognathae</taxon>
        <taxon>Neoaves</taxon>
        <taxon>Telluraves</taxon>
        <taxon>Accipitrimorphae</taxon>
        <taxon>Accipitriformes</taxon>
        <taxon>Accipitridae</taxon>
        <taxon>Accipitrinae</taxon>
        <taxon>Aquila</taxon>
    </lineage>
</organism>
<dbReference type="PANTHER" id="PTHR47243">
    <property type="entry name" value="SIALOADHESIN"/>
    <property type="match status" value="1"/>
</dbReference>
<name>A0A663DJI4_AQUCH</name>
<dbReference type="GO" id="GO:0005769">
    <property type="term" value="C:early endosome"/>
    <property type="evidence" value="ECO:0007669"/>
    <property type="project" value="TreeGrafter"/>
</dbReference>
<dbReference type="GO" id="GO:0005770">
    <property type="term" value="C:late endosome"/>
    <property type="evidence" value="ECO:0007669"/>
    <property type="project" value="TreeGrafter"/>
</dbReference>
<dbReference type="SUPFAM" id="SSF48726">
    <property type="entry name" value="Immunoglobulin"/>
    <property type="match status" value="3"/>
</dbReference>
<dbReference type="PANTHER" id="PTHR47243:SF1">
    <property type="entry name" value="SIALOADHESIN"/>
    <property type="match status" value="1"/>
</dbReference>
<dbReference type="InterPro" id="IPR003599">
    <property type="entry name" value="Ig_sub"/>
</dbReference>
<dbReference type="InterPro" id="IPR013106">
    <property type="entry name" value="Ig_V-set"/>
</dbReference>
<dbReference type="AlphaFoldDB" id="A0A663DJI4"/>
<dbReference type="SMART" id="SM00409">
    <property type="entry name" value="IG"/>
    <property type="match status" value="3"/>
</dbReference>
<feature type="region of interest" description="Disordered" evidence="1">
    <location>
        <begin position="535"/>
        <end position="577"/>
    </location>
</feature>
<dbReference type="Pfam" id="PF13895">
    <property type="entry name" value="Ig_2"/>
    <property type="match status" value="1"/>
</dbReference>
<dbReference type="CDD" id="cd00096">
    <property type="entry name" value="Ig"/>
    <property type="match status" value="1"/>
</dbReference>
<dbReference type="GO" id="GO:0046790">
    <property type="term" value="F:virion binding"/>
    <property type="evidence" value="ECO:0007669"/>
    <property type="project" value="TreeGrafter"/>
</dbReference>
<dbReference type="Proteomes" id="UP000472275">
    <property type="component" value="Chromosome 1"/>
</dbReference>
<accession>A0A663DJI4</accession>